<accession>A0AAD7ZIA4</accession>
<proteinExistence type="predicted"/>
<evidence type="ECO:0000313" key="1">
    <source>
        <dbReference type="EMBL" id="KAJ9581210.1"/>
    </source>
</evidence>
<sequence length="61" mass="6741">KSQGKLIYVGLLIEIIIKISKLRQLPPERLVIVDEEGVERTSVVGPYSEGADLALRCDVYG</sequence>
<protein>
    <submittedName>
        <fullName evidence="1">Uncharacterized protein</fullName>
    </submittedName>
</protein>
<evidence type="ECO:0000313" key="2">
    <source>
        <dbReference type="Proteomes" id="UP001233999"/>
    </source>
</evidence>
<reference evidence="1" key="2">
    <citation type="submission" date="2023-05" db="EMBL/GenBank/DDBJ databases">
        <authorList>
            <person name="Fouks B."/>
        </authorList>
    </citation>
    <scope>NUCLEOTIDE SEQUENCE</scope>
    <source>
        <strain evidence="1">Stay&amp;Tobe</strain>
        <tissue evidence="1">Testes</tissue>
    </source>
</reference>
<organism evidence="1 2">
    <name type="scientific">Diploptera punctata</name>
    <name type="common">Pacific beetle cockroach</name>
    <dbReference type="NCBI Taxonomy" id="6984"/>
    <lineage>
        <taxon>Eukaryota</taxon>
        <taxon>Metazoa</taxon>
        <taxon>Ecdysozoa</taxon>
        <taxon>Arthropoda</taxon>
        <taxon>Hexapoda</taxon>
        <taxon>Insecta</taxon>
        <taxon>Pterygota</taxon>
        <taxon>Neoptera</taxon>
        <taxon>Polyneoptera</taxon>
        <taxon>Dictyoptera</taxon>
        <taxon>Blattodea</taxon>
        <taxon>Blaberoidea</taxon>
        <taxon>Blaberidae</taxon>
        <taxon>Diplopterinae</taxon>
        <taxon>Diploptera</taxon>
    </lineage>
</organism>
<comment type="caution">
    <text evidence="1">The sequence shown here is derived from an EMBL/GenBank/DDBJ whole genome shotgun (WGS) entry which is preliminary data.</text>
</comment>
<dbReference type="Proteomes" id="UP001233999">
    <property type="component" value="Unassembled WGS sequence"/>
</dbReference>
<feature type="non-terminal residue" evidence="1">
    <location>
        <position position="1"/>
    </location>
</feature>
<dbReference type="EMBL" id="JASPKZ010007980">
    <property type="protein sequence ID" value="KAJ9581210.1"/>
    <property type="molecule type" value="Genomic_DNA"/>
</dbReference>
<name>A0AAD7ZIA4_DIPPU</name>
<gene>
    <name evidence="1" type="ORF">L9F63_023615</name>
</gene>
<reference evidence="1" key="1">
    <citation type="journal article" date="2023" name="IScience">
        <title>Live-bearing cockroach genome reveals convergent evolutionary mechanisms linked to viviparity in insects and beyond.</title>
        <authorList>
            <person name="Fouks B."/>
            <person name="Harrison M.C."/>
            <person name="Mikhailova A.A."/>
            <person name="Marchal E."/>
            <person name="English S."/>
            <person name="Carruthers M."/>
            <person name="Jennings E.C."/>
            <person name="Chiamaka E.L."/>
            <person name="Frigard R.A."/>
            <person name="Pippel M."/>
            <person name="Attardo G.M."/>
            <person name="Benoit J.B."/>
            <person name="Bornberg-Bauer E."/>
            <person name="Tobe S.S."/>
        </authorList>
    </citation>
    <scope>NUCLEOTIDE SEQUENCE</scope>
    <source>
        <strain evidence="1">Stay&amp;Tobe</strain>
    </source>
</reference>
<dbReference type="AlphaFoldDB" id="A0AAD7ZIA4"/>
<keyword evidence="2" id="KW-1185">Reference proteome</keyword>
<feature type="non-terminal residue" evidence="1">
    <location>
        <position position="61"/>
    </location>
</feature>